<organism evidence="1 2">
    <name type="scientific">Emergomyces africanus</name>
    <dbReference type="NCBI Taxonomy" id="1955775"/>
    <lineage>
        <taxon>Eukaryota</taxon>
        <taxon>Fungi</taxon>
        <taxon>Dikarya</taxon>
        <taxon>Ascomycota</taxon>
        <taxon>Pezizomycotina</taxon>
        <taxon>Eurotiomycetes</taxon>
        <taxon>Eurotiomycetidae</taxon>
        <taxon>Onygenales</taxon>
        <taxon>Ajellomycetaceae</taxon>
        <taxon>Emergomyces</taxon>
    </lineage>
</organism>
<gene>
    <name evidence="1" type="ORF">ACJ72_05294</name>
</gene>
<evidence type="ECO:0000313" key="1">
    <source>
        <dbReference type="EMBL" id="OAX80374.1"/>
    </source>
</evidence>
<protein>
    <submittedName>
        <fullName evidence="1">Uncharacterized protein</fullName>
    </submittedName>
</protein>
<dbReference type="EMBL" id="LGUA01000719">
    <property type="protein sequence ID" value="OAX80374.1"/>
    <property type="molecule type" value="Genomic_DNA"/>
</dbReference>
<dbReference type="STRING" id="1658172.A0A1B7NUC2"/>
<accession>A0A1B7NUC2</accession>
<dbReference type="OrthoDB" id="28868at2759"/>
<name>A0A1B7NUC2_9EURO</name>
<evidence type="ECO:0000313" key="2">
    <source>
        <dbReference type="Proteomes" id="UP000091918"/>
    </source>
</evidence>
<dbReference type="Proteomes" id="UP000091918">
    <property type="component" value="Unassembled WGS sequence"/>
</dbReference>
<sequence length="93" mass="10746">MYDVTMDSKFFFFVSSSALSTVLLFFPPVPHSNYRPVSDKGVRYVAEENIEPISPEISQLPPAFVKMAGKHFKRWDPEARIFVSNIRDEYPDD</sequence>
<comment type="caution">
    <text evidence="1">The sequence shown here is derived from an EMBL/GenBank/DDBJ whole genome shotgun (WGS) entry which is preliminary data.</text>
</comment>
<proteinExistence type="predicted"/>
<reference evidence="1 2" key="1">
    <citation type="submission" date="2015-07" db="EMBL/GenBank/DDBJ databases">
        <title>Emmonsia species relationships and genome sequence.</title>
        <authorList>
            <person name="Cuomo C.A."/>
            <person name="Schwartz I.S."/>
            <person name="Kenyon C."/>
            <person name="de Hoog G.S."/>
            <person name="Govender N.P."/>
            <person name="Botha A."/>
            <person name="Moreno L."/>
            <person name="de Vries M."/>
            <person name="Munoz J.F."/>
            <person name="Stielow J.B."/>
        </authorList>
    </citation>
    <scope>NUCLEOTIDE SEQUENCE [LARGE SCALE GENOMIC DNA]</scope>
    <source>
        <strain evidence="1 2">CBS 136260</strain>
    </source>
</reference>
<dbReference type="AlphaFoldDB" id="A0A1B7NUC2"/>
<keyword evidence="2" id="KW-1185">Reference proteome</keyword>